<evidence type="ECO:0000256" key="1">
    <source>
        <dbReference type="SAM" id="MobiDB-lite"/>
    </source>
</evidence>
<evidence type="ECO:0000313" key="4">
    <source>
        <dbReference type="Proteomes" id="UP000248423"/>
    </source>
</evidence>
<dbReference type="InterPro" id="IPR046797">
    <property type="entry name" value="PDDEXK_12"/>
</dbReference>
<dbReference type="EMBL" id="KZ826357">
    <property type="protein sequence ID" value="PYI05575.1"/>
    <property type="molecule type" value="Genomic_DNA"/>
</dbReference>
<protein>
    <recommendedName>
        <fullName evidence="2">PD-(D/E)XK nuclease-like domain-containing protein</fullName>
    </recommendedName>
</protein>
<accession>A0A319ECK7</accession>
<gene>
    <name evidence="3" type="ORF">BO78DRAFT_317824</name>
</gene>
<dbReference type="VEuPathDB" id="FungiDB:BO78DRAFT_317824"/>
<proteinExistence type="predicted"/>
<feature type="region of interest" description="Disordered" evidence="1">
    <location>
        <begin position="19"/>
        <end position="67"/>
    </location>
</feature>
<dbReference type="OrthoDB" id="4161186at2759"/>
<dbReference type="Proteomes" id="UP000248423">
    <property type="component" value="Unassembled WGS sequence"/>
</dbReference>
<dbReference type="Pfam" id="PF20516">
    <property type="entry name" value="PDDEXK_12"/>
    <property type="match status" value="1"/>
</dbReference>
<evidence type="ECO:0000313" key="3">
    <source>
        <dbReference type="EMBL" id="PYI05575.1"/>
    </source>
</evidence>
<name>A0A319ECK7_ASPSB</name>
<feature type="domain" description="PD-(D/E)XK nuclease-like" evidence="2">
    <location>
        <begin position="147"/>
        <end position="369"/>
    </location>
</feature>
<reference evidence="3 4" key="1">
    <citation type="submission" date="2018-02" db="EMBL/GenBank/DDBJ databases">
        <title>The genomes of Aspergillus section Nigri reveals drivers in fungal speciation.</title>
        <authorList>
            <consortium name="DOE Joint Genome Institute"/>
            <person name="Vesth T.C."/>
            <person name="Nybo J."/>
            <person name="Theobald S."/>
            <person name="Brandl J."/>
            <person name="Frisvad J.C."/>
            <person name="Nielsen K.F."/>
            <person name="Lyhne E.K."/>
            <person name="Kogle M.E."/>
            <person name="Kuo A."/>
            <person name="Riley R."/>
            <person name="Clum A."/>
            <person name="Nolan M."/>
            <person name="Lipzen A."/>
            <person name="Salamov A."/>
            <person name="Henrissat B."/>
            <person name="Wiebenga A."/>
            <person name="De vries R.P."/>
            <person name="Grigoriev I.V."/>
            <person name="Mortensen U.H."/>
            <person name="Andersen M.R."/>
            <person name="Baker S.E."/>
        </authorList>
    </citation>
    <scope>NUCLEOTIDE SEQUENCE [LARGE SCALE GENOMIC DNA]</scope>
    <source>
        <strain evidence="3 4">CBS 121057</strain>
    </source>
</reference>
<evidence type="ECO:0000259" key="2">
    <source>
        <dbReference type="Pfam" id="PF20516"/>
    </source>
</evidence>
<sequence>MGGDERHAIEQWIDGVLPLQPSSYDSEAGKPLLDDTQKNAQRKRKFSETPVAQPNAQKRPRCERSVNALPCPGSFRNDISLPPSLARSASNRQSFNPIRVKAQLATATPKVVLWNENMSPGCDAALRLLVFLTSDDNAYWGADMGGIKKISNTSNRYATQLRSEGSWVMDVARPLLDLAIDDLPLESWNVYTESVGSKYMPRHTAKDAFNCKLDLVVGLPKIPWVRKYKQAGADIFGRDLSHVDHPYTGKRIIGLGVEVKASDGNLVEAQVQLAGWMASLVSWGFASRCDASGNAGNVCIPPPMVGCTVIGQDWKFYIVYGIAGASNQLSEVRVWGPLSDLNGQATRKRHTAALAKTLRRVMQYIRGSYAEQLFSLLTQRH</sequence>
<dbReference type="AlphaFoldDB" id="A0A319ECK7"/>
<dbReference type="STRING" id="1448318.A0A319ECK7"/>
<organism evidence="3 4">
    <name type="scientific">Aspergillus sclerotiicarbonarius (strain CBS 121057 / IBT 28362)</name>
    <dbReference type="NCBI Taxonomy" id="1448318"/>
    <lineage>
        <taxon>Eukaryota</taxon>
        <taxon>Fungi</taxon>
        <taxon>Dikarya</taxon>
        <taxon>Ascomycota</taxon>
        <taxon>Pezizomycotina</taxon>
        <taxon>Eurotiomycetes</taxon>
        <taxon>Eurotiomycetidae</taxon>
        <taxon>Eurotiales</taxon>
        <taxon>Aspergillaceae</taxon>
        <taxon>Aspergillus</taxon>
        <taxon>Aspergillus subgen. Circumdati</taxon>
    </lineage>
</organism>
<keyword evidence="4" id="KW-1185">Reference proteome</keyword>